<dbReference type="Proteomes" id="UP000235826">
    <property type="component" value="Chromosome"/>
</dbReference>
<dbReference type="EMBL" id="CP025791">
    <property type="protein sequence ID" value="AUP79687.1"/>
    <property type="molecule type" value="Genomic_DNA"/>
</dbReference>
<dbReference type="RefSeq" id="WP_102756340.1">
    <property type="nucleotide sequence ID" value="NZ_CP025791.1"/>
</dbReference>
<evidence type="ECO:0000313" key="1">
    <source>
        <dbReference type="EMBL" id="AUP79687.1"/>
    </source>
</evidence>
<accession>A0A2K9PT14</accession>
<keyword evidence="2" id="KW-1185">Reference proteome</keyword>
<evidence type="ECO:0000313" key="2">
    <source>
        <dbReference type="Proteomes" id="UP000235826"/>
    </source>
</evidence>
<reference evidence="1 2" key="1">
    <citation type="submission" date="2018-01" db="EMBL/GenBank/DDBJ databases">
        <title>Complete genome sequence of Flavivirga eckloniae ECD14 isolated from seaweed Ecklonia cava.</title>
        <authorList>
            <person name="Lee J.H."/>
            <person name="Baik K.S."/>
            <person name="Seong C.N."/>
        </authorList>
    </citation>
    <scope>NUCLEOTIDE SEQUENCE [LARGE SCALE GENOMIC DNA]</scope>
    <source>
        <strain evidence="1 2">ECD14</strain>
    </source>
</reference>
<name>A0A2K9PT14_9FLAO</name>
<dbReference type="KEGG" id="fek:C1H87_13610"/>
<organism evidence="1 2">
    <name type="scientific">Flavivirga eckloniae</name>
    <dbReference type="NCBI Taxonomy" id="1803846"/>
    <lineage>
        <taxon>Bacteria</taxon>
        <taxon>Pseudomonadati</taxon>
        <taxon>Bacteroidota</taxon>
        <taxon>Flavobacteriia</taxon>
        <taxon>Flavobacteriales</taxon>
        <taxon>Flavobacteriaceae</taxon>
        <taxon>Flavivirga</taxon>
    </lineage>
</organism>
<protein>
    <submittedName>
        <fullName evidence="1">Uncharacterized protein</fullName>
    </submittedName>
</protein>
<gene>
    <name evidence="1" type="ORF">C1H87_13610</name>
</gene>
<sequence length="151" mass="17926">MDKIIEDYVKSLEKKKTMFLVEECLKSLKEDEIIINKDAFSTIKRLFSFYTDKYNVQQEILKNKKIIDYELLLNELKKYSDDLEVETSILSNFKNGFIILQLRHSGELIGILKSHKVNLDKSKDLIRTYKNKGLTLNYYYFNKGNLIRIIN</sequence>
<proteinExistence type="predicted"/>
<dbReference type="OrthoDB" id="8435646at2"/>
<dbReference type="AlphaFoldDB" id="A0A2K9PT14"/>